<protein>
    <submittedName>
        <fullName evidence="1">Uncharacterized protein</fullName>
    </submittedName>
</protein>
<organism evidence="1 2">
    <name type="scientific">Operophtera brumata</name>
    <name type="common">Winter moth</name>
    <name type="synonym">Phalaena brumata</name>
    <dbReference type="NCBI Taxonomy" id="104452"/>
    <lineage>
        <taxon>Eukaryota</taxon>
        <taxon>Metazoa</taxon>
        <taxon>Ecdysozoa</taxon>
        <taxon>Arthropoda</taxon>
        <taxon>Hexapoda</taxon>
        <taxon>Insecta</taxon>
        <taxon>Pterygota</taxon>
        <taxon>Neoptera</taxon>
        <taxon>Endopterygota</taxon>
        <taxon>Lepidoptera</taxon>
        <taxon>Glossata</taxon>
        <taxon>Ditrysia</taxon>
        <taxon>Geometroidea</taxon>
        <taxon>Geometridae</taxon>
        <taxon>Larentiinae</taxon>
        <taxon>Operophtera</taxon>
    </lineage>
</organism>
<keyword evidence="2" id="KW-1185">Reference proteome</keyword>
<gene>
    <name evidence="1" type="ORF">OBRU01_11108</name>
</gene>
<name>A0A0L7LCI1_OPEBR</name>
<dbReference type="AlphaFoldDB" id="A0A0L7LCI1"/>
<accession>A0A0L7LCI1</accession>
<proteinExistence type="predicted"/>
<dbReference type="EMBL" id="JTDY01001677">
    <property type="protein sequence ID" value="KOB73183.1"/>
    <property type="molecule type" value="Genomic_DNA"/>
</dbReference>
<evidence type="ECO:0000313" key="1">
    <source>
        <dbReference type="EMBL" id="KOB73183.1"/>
    </source>
</evidence>
<dbReference type="Proteomes" id="UP000037510">
    <property type="component" value="Unassembled WGS sequence"/>
</dbReference>
<comment type="caution">
    <text evidence="1">The sequence shown here is derived from an EMBL/GenBank/DDBJ whole genome shotgun (WGS) entry which is preliminary data.</text>
</comment>
<sequence>MADQWNWPSFRHSLRFWTPECWQPRQSSAELDNGPQQTHLSIRISSVSMRSWYNCGTYATRDRRACGSFNHGSTTRIATPQNKQQYLYPQGPLKLLLLILCAPSKPFVNLLLTGRQCHKIAATPIKNHYNESSH</sequence>
<reference evidence="1 2" key="1">
    <citation type="journal article" date="2015" name="Genome Biol. Evol.">
        <title>The genome of winter moth (Operophtera brumata) provides a genomic perspective on sexual dimorphism and phenology.</title>
        <authorList>
            <person name="Derks M.F."/>
            <person name="Smit S."/>
            <person name="Salis L."/>
            <person name="Schijlen E."/>
            <person name="Bossers A."/>
            <person name="Mateman C."/>
            <person name="Pijl A.S."/>
            <person name="de Ridder D."/>
            <person name="Groenen M.A."/>
            <person name="Visser M.E."/>
            <person name="Megens H.J."/>
        </authorList>
    </citation>
    <scope>NUCLEOTIDE SEQUENCE [LARGE SCALE GENOMIC DNA]</scope>
    <source>
        <strain evidence="1">WM2013NL</strain>
        <tissue evidence="1">Head and thorax</tissue>
    </source>
</reference>
<evidence type="ECO:0000313" key="2">
    <source>
        <dbReference type="Proteomes" id="UP000037510"/>
    </source>
</evidence>